<keyword evidence="3" id="KW-1133">Transmembrane helix</keyword>
<dbReference type="InParanoid" id="A0A0V0Q9D0"/>
<evidence type="ECO:0000256" key="2">
    <source>
        <dbReference type="SAM" id="MobiDB-lite"/>
    </source>
</evidence>
<gene>
    <name evidence="4" type="ORF">PPERSA_04789</name>
</gene>
<feature type="transmembrane region" description="Helical" evidence="3">
    <location>
        <begin position="333"/>
        <end position="361"/>
    </location>
</feature>
<keyword evidence="3" id="KW-0472">Membrane</keyword>
<keyword evidence="5" id="KW-1185">Reference proteome</keyword>
<evidence type="ECO:0000313" key="4">
    <source>
        <dbReference type="EMBL" id="KRW98856.1"/>
    </source>
</evidence>
<protein>
    <recommendedName>
        <fullName evidence="6">Transmembrane protein</fullName>
    </recommendedName>
</protein>
<proteinExistence type="predicted"/>
<comment type="caution">
    <text evidence="4">The sequence shown here is derived from an EMBL/GenBank/DDBJ whole genome shotgun (WGS) entry which is preliminary data.</text>
</comment>
<dbReference type="EMBL" id="LDAU01000227">
    <property type="protein sequence ID" value="KRW98856.1"/>
    <property type="molecule type" value="Genomic_DNA"/>
</dbReference>
<reference evidence="4 5" key="1">
    <citation type="journal article" date="2015" name="Sci. Rep.">
        <title>Genome of the facultative scuticociliatosis pathogen Pseudocohnilembus persalinus provides insight into its virulence through horizontal gene transfer.</title>
        <authorList>
            <person name="Xiong J."/>
            <person name="Wang G."/>
            <person name="Cheng J."/>
            <person name="Tian M."/>
            <person name="Pan X."/>
            <person name="Warren A."/>
            <person name="Jiang C."/>
            <person name="Yuan D."/>
            <person name="Miao W."/>
        </authorList>
    </citation>
    <scope>NUCLEOTIDE SEQUENCE [LARGE SCALE GENOMIC DNA]</scope>
    <source>
        <strain evidence="4">36N120E</strain>
    </source>
</reference>
<feature type="transmembrane region" description="Helical" evidence="3">
    <location>
        <begin position="308"/>
        <end position="327"/>
    </location>
</feature>
<evidence type="ECO:0000256" key="3">
    <source>
        <dbReference type="SAM" id="Phobius"/>
    </source>
</evidence>
<sequence length="790" mass="92386">MTKLSSKKQKTDNKQFQYPKIDELDVSFSQQQQQYETNPNRQSYISKQSSNKLSKSRLLSFVESTYIKNIMKYSKLIVLIGQTIFHYFDIVTDYLLIISAVEIWENTQIQKYKETWRNVIIILISVLVIERYKSYQYLSELKAKQNKEEENNGQAKNDDLIELEKSAQIKKGILEMYFENVVYQLVGLNVLTYQINIGQTVKTTVLLSVLSSMCSTSYVIYQTYVMRTRYSKVFEDKKNQPFDEFSIKTKLFISNPFTIQSLKPNTKVVQQYPELYKISYLQLQAKYKENFDFTKLYYSTKISIFQHIYLIIIMTCYVLGNGILLILQSNNKYGIFVLEECIIGFILYLPQVIVYVGLLIVSKDQLNAKERYWKIFITILLSPLLAVYGLLIFMAPIKSDRIPFTPQIQENWLYNFFSTGYTLLVRQALTTFWIWGCYKFIFLGIDYNENKYPDGQGIDNIVDPNSPIRIIFYIAFVAFIVNTIQTLMYMYENLVHKFLTKKDGSQLKEEQQQLIRRQNKIISKKINEQAKNDIEQPIKNQKFDQLRCIDCHKQFQFVVLAGQNESKSLNNQIQIQSDAQQLSNSQNLMALQKVQSIQQRYSKSGTQTPSQLQVTMEQASQSNVQFCNNNKIQKYQENVNEQEQEYQNKYQNNDSQICTDRKKSDQNNNSQLDDEQQENTDKLTNLNQLSQKEVSFDMENQISPKAYKKNGILSSAVEKFNNSFLSPTNEQGGNETDRYDITQRGQTDRPILKKQVIAFHNGDAYLQSPNGLGENMFISQNKQDQIKQNQ</sequence>
<feature type="region of interest" description="Disordered" evidence="2">
    <location>
        <begin position="658"/>
        <end position="680"/>
    </location>
</feature>
<feature type="transmembrane region" description="Helical" evidence="3">
    <location>
        <begin position="76"/>
        <end position="103"/>
    </location>
</feature>
<keyword evidence="3" id="KW-0812">Transmembrane</keyword>
<organism evidence="4 5">
    <name type="scientific">Pseudocohnilembus persalinus</name>
    <name type="common">Ciliate</name>
    <dbReference type="NCBI Taxonomy" id="266149"/>
    <lineage>
        <taxon>Eukaryota</taxon>
        <taxon>Sar</taxon>
        <taxon>Alveolata</taxon>
        <taxon>Ciliophora</taxon>
        <taxon>Intramacronucleata</taxon>
        <taxon>Oligohymenophorea</taxon>
        <taxon>Scuticociliatia</taxon>
        <taxon>Philasterida</taxon>
        <taxon>Pseudocohnilembidae</taxon>
        <taxon>Pseudocohnilembus</taxon>
    </lineage>
</organism>
<dbReference type="AlphaFoldDB" id="A0A0V0Q9D0"/>
<feature type="transmembrane region" description="Helical" evidence="3">
    <location>
        <begin position="373"/>
        <end position="397"/>
    </location>
</feature>
<evidence type="ECO:0000313" key="5">
    <source>
        <dbReference type="Proteomes" id="UP000054937"/>
    </source>
</evidence>
<accession>A0A0V0Q9D0</accession>
<evidence type="ECO:0000256" key="1">
    <source>
        <dbReference type="SAM" id="Coils"/>
    </source>
</evidence>
<feature type="transmembrane region" description="Helical" evidence="3">
    <location>
        <begin position="470"/>
        <end position="491"/>
    </location>
</feature>
<keyword evidence="1" id="KW-0175">Coiled coil</keyword>
<name>A0A0V0Q9D0_PSEPJ</name>
<feature type="coiled-coil region" evidence="1">
    <location>
        <begin position="138"/>
        <end position="166"/>
    </location>
</feature>
<evidence type="ECO:0008006" key="6">
    <source>
        <dbReference type="Google" id="ProtNLM"/>
    </source>
</evidence>
<dbReference type="Proteomes" id="UP000054937">
    <property type="component" value="Unassembled WGS sequence"/>
</dbReference>